<dbReference type="VEuPathDB" id="FungiDB:MAPG_08512"/>
<name>A0A0C4E7J9_MAGP6</name>
<dbReference type="OrthoDB" id="5418922at2759"/>
<reference evidence="2" key="5">
    <citation type="submission" date="2015-06" db="UniProtKB">
        <authorList>
            <consortium name="EnsemblFungi"/>
        </authorList>
    </citation>
    <scope>IDENTIFICATION</scope>
    <source>
        <strain evidence="2">ATCC 64411</strain>
    </source>
</reference>
<dbReference type="EMBL" id="ADBL01002059">
    <property type="status" value="NOT_ANNOTATED_CDS"/>
    <property type="molecule type" value="Genomic_DNA"/>
</dbReference>
<reference evidence="3" key="2">
    <citation type="submission" date="2010-05" db="EMBL/GenBank/DDBJ databases">
        <title>The genome sequence of Magnaporthe poae strain ATCC 64411.</title>
        <authorList>
            <person name="Ma L.-J."/>
            <person name="Dead R."/>
            <person name="Young S."/>
            <person name="Zeng Q."/>
            <person name="Koehrsen M."/>
            <person name="Alvarado L."/>
            <person name="Berlin A."/>
            <person name="Chapman S.B."/>
            <person name="Chen Z."/>
            <person name="Freedman E."/>
            <person name="Gellesch M."/>
            <person name="Goldberg J."/>
            <person name="Griggs A."/>
            <person name="Gujja S."/>
            <person name="Heilman E.R."/>
            <person name="Heiman D."/>
            <person name="Hepburn T."/>
            <person name="Howarth C."/>
            <person name="Jen D."/>
            <person name="Larson L."/>
            <person name="Mehta T."/>
            <person name="Neiman D."/>
            <person name="Pearson M."/>
            <person name="Roberts A."/>
            <person name="Saif S."/>
            <person name="Shea T."/>
            <person name="Shenoy N."/>
            <person name="Sisk P."/>
            <person name="Stolte C."/>
            <person name="Sykes S."/>
            <person name="Walk T."/>
            <person name="White J."/>
            <person name="Yandava C."/>
            <person name="Haas B."/>
            <person name="Nusbaum C."/>
            <person name="Birren B."/>
        </authorList>
    </citation>
    <scope>NUCLEOTIDE SEQUENCE [LARGE SCALE GENOMIC DNA]</scope>
    <source>
        <strain evidence="3">ATCC 64411 / 73-15</strain>
    </source>
</reference>
<reference evidence="1" key="1">
    <citation type="submission" date="2010-05" db="EMBL/GenBank/DDBJ databases">
        <title>The Genome Sequence of Magnaporthe poae strain ATCC 64411.</title>
        <authorList>
            <consortium name="The Broad Institute Genome Sequencing Platform"/>
            <consortium name="Broad Institute Genome Sequencing Center for Infectious Disease"/>
            <person name="Ma L.-J."/>
            <person name="Dead R."/>
            <person name="Young S."/>
            <person name="Zeng Q."/>
            <person name="Koehrsen M."/>
            <person name="Alvarado L."/>
            <person name="Berlin A."/>
            <person name="Chapman S.B."/>
            <person name="Chen Z."/>
            <person name="Freedman E."/>
            <person name="Gellesch M."/>
            <person name="Goldberg J."/>
            <person name="Griggs A."/>
            <person name="Gujja S."/>
            <person name="Heilman E.R."/>
            <person name="Heiman D."/>
            <person name="Hepburn T."/>
            <person name="Howarth C."/>
            <person name="Jen D."/>
            <person name="Larson L."/>
            <person name="Mehta T."/>
            <person name="Neiman D."/>
            <person name="Pearson M."/>
            <person name="Roberts A."/>
            <person name="Saif S."/>
            <person name="Shea T."/>
            <person name="Shenoy N."/>
            <person name="Sisk P."/>
            <person name="Stolte C."/>
            <person name="Sykes S."/>
            <person name="Walk T."/>
            <person name="White J."/>
            <person name="Yandava C."/>
            <person name="Haas B."/>
            <person name="Nusbaum C."/>
            <person name="Birren B."/>
        </authorList>
    </citation>
    <scope>NUCLEOTIDE SEQUENCE</scope>
    <source>
        <strain evidence="1">ATCC 64411</strain>
    </source>
</reference>
<dbReference type="EnsemblFungi" id="MAPG_08512T0">
    <property type="protein sequence ID" value="MAPG_08512T0"/>
    <property type="gene ID" value="MAPG_08512"/>
</dbReference>
<organism evidence="2 3">
    <name type="scientific">Magnaporthiopsis poae (strain ATCC 64411 / 73-15)</name>
    <name type="common">Kentucky bluegrass fungus</name>
    <name type="synonym">Magnaporthe poae</name>
    <dbReference type="NCBI Taxonomy" id="644358"/>
    <lineage>
        <taxon>Eukaryota</taxon>
        <taxon>Fungi</taxon>
        <taxon>Dikarya</taxon>
        <taxon>Ascomycota</taxon>
        <taxon>Pezizomycotina</taxon>
        <taxon>Sordariomycetes</taxon>
        <taxon>Sordariomycetidae</taxon>
        <taxon>Magnaporthales</taxon>
        <taxon>Magnaporthaceae</taxon>
        <taxon>Magnaporthiopsis</taxon>
    </lineage>
</organism>
<evidence type="ECO:0000313" key="1">
    <source>
        <dbReference type="EMBL" id="KLU89541.1"/>
    </source>
</evidence>
<evidence type="ECO:0000313" key="2">
    <source>
        <dbReference type="EnsemblFungi" id="MAPG_08512T0"/>
    </source>
</evidence>
<dbReference type="AlphaFoldDB" id="A0A0C4E7J9"/>
<dbReference type="EMBL" id="GL876973">
    <property type="protein sequence ID" value="KLU89541.1"/>
    <property type="molecule type" value="Genomic_DNA"/>
</dbReference>
<gene>
    <name evidence="1" type="ORF">MAPG_08512</name>
</gene>
<evidence type="ECO:0000313" key="3">
    <source>
        <dbReference type="Proteomes" id="UP000011715"/>
    </source>
</evidence>
<reference evidence="2" key="4">
    <citation type="journal article" date="2015" name="G3 (Bethesda)">
        <title>Genome sequences of three phytopathogenic species of the Magnaporthaceae family of fungi.</title>
        <authorList>
            <person name="Okagaki L.H."/>
            <person name="Nunes C.C."/>
            <person name="Sailsbery J."/>
            <person name="Clay B."/>
            <person name="Brown D."/>
            <person name="John T."/>
            <person name="Oh Y."/>
            <person name="Young N."/>
            <person name="Fitzgerald M."/>
            <person name="Haas B.J."/>
            <person name="Zeng Q."/>
            <person name="Young S."/>
            <person name="Adiconis X."/>
            <person name="Fan L."/>
            <person name="Levin J.Z."/>
            <person name="Mitchell T.K."/>
            <person name="Okubara P.A."/>
            <person name="Farman M.L."/>
            <person name="Kohn L.M."/>
            <person name="Birren B."/>
            <person name="Ma L.-J."/>
            <person name="Dean R.A."/>
        </authorList>
    </citation>
    <scope>NUCLEOTIDE SEQUENCE</scope>
    <source>
        <strain evidence="2">ATCC 64411 / 73-15</strain>
    </source>
</reference>
<protein>
    <submittedName>
        <fullName evidence="1 2">Uncharacterized protein</fullName>
    </submittedName>
</protein>
<sequence>MPKPNVRIPAPMRDALLECFRATTRLVPPDLRRQLVLKTEDVDVAAPPEVIIKISEAVMAGAPNFSFESDGKLAFDAPQGFRVRVNMIELGGGCVDGVHAAEPLYEGSVASMSDLLLFRAVTVVDRGGEGDIWDFKWLLEEVARAGTFPKISEEEIDTLCKAGELVGGMVGRLVAIALLGINNEAAAMRLLGS</sequence>
<accession>A0A0C4E7J9</accession>
<dbReference type="STRING" id="644358.A0A0C4E7J9"/>
<dbReference type="Proteomes" id="UP000011715">
    <property type="component" value="Unassembled WGS sequence"/>
</dbReference>
<dbReference type="OMA" id="VMDGAPN"/>
<reference evidence="1" key="3">
    <citation type="submission" date="2011-03" db="EMBL/GenBank/DDBJ databases">
        <title>Annotation of Magnaporthe poae ATCC 64411.</title>
        <authorList>
            <person name="Ma L.-J."/>
            <person name="Dead R."/>
            <person name="Young S.K."/>
            <person name="Zeng Q."/>
            <person name="Gargeya S."/>
            <person name="Fitzgerald M."/>
            <person name="Haas B."/>
            <person name="Abouelleil A."/>
            <person name="Alvarado L."/>
            <person name="Arachchi H.M."/>
            <person name="Berlin A."/>
            <person name="Brown A."/>
            <person name="Chapman S.B."/>
            <person name="Chen Z."/>
            <person name="Dunbar C."/>
            <person name="Freedman E."/>
            <person name="Gearin G."/>
            <person name="Gellesch M."/>
            <person name="Goldberg J."/>
            <person name="Griggs A."/>
            <person name="Gujja S."/>
            <person name="Heiman D."/>
            <person name="Howarth C."/>
            <person name="Larson L."/>
            <person name="Lui A."/>
            <person name="MacDonald P.J.P."/>
            <person name="Mehta T."/>
            <person name="Montmayeur A."/>
            <person name="Murphy C."/>
            <person name="Neiman D."/>
            <person name="Pearson M."/>
            <person name="Priest M."/>
            <person name="Roberts A."/>
            <person name="Saif S."/>
            <person name="Shea T."/>
            <person name="Shenoy N."/>
            <person name="Sisk P."/>
            <person name="Stolte C."/>
            <person name="Sykes S."/>
            <person name="Yandava C."/>
            <person name="Wortman J."/>
            <person name="Nusbaum C."/>
            <person name="Birren B."/>
        </authorList>
    </citation>
    <scope>NUCLEOTIDE SEQUENCE</scope>
    <source>
        <strain evidence="1">ATCC 64411</strain>
    </source>
</reference>
<proteinExistence type="predicted"/>
<keyword evidence="3" id="KW-1185">Reference proteome</keyword>